<evidence type="ECO:0000259" key="8">
    <source>
        <dbReference type="PROSITE" id="PS50102"/>
    </source>
</evidence>
<protein>
    <submittedName>
        <fullName evidence="9">Nuclear mrna splicing factor-associated</fullName>
    </submittedName>
</protein>
<dbReference type="GO" id="GO:0005686">
    <property type="term" value="C:U2 snRNP"/>
    <property type="evidence" value="ECO:0007669"/>
    <property type="project" value="TreeGrafter"/>
</dbReference>
<dbReference type="STRING" id="77020.A0A0M8MIJ4"/>
<evidence type="ECO:0000256" key="1">
    <source>
        <dbReference type="ARBA" id="ARBA00007747"/>
    </source>
</evidence>
<evidence type="ECO:0000313" key="10">
    <source>
        <dbReference type="Proteomes" id="UP000037751"/>
    </source>
</evidence>
<dbReference type="PANTHER" id="PTHR15608">
    <property type="entry name" value="SPLICING FACTOR U2AF-ASSOCIATED PROTEIN 2"/>
    <property type="match status" value="1"/>
</dbReference>
<sequence length="378" mass="43051">MSGPPTYLDVGEAEVHLDRKTNKWIWENENGDEYEWHGRVPPKEASSKKPERITQGGWMKVISDQDMAKQQEVYRVDGVDENTPAAPVLLRQQGKKRKEESTDHVSMGAAPTKRVRPNTSVYVTGLPLDAGLHEIAEVFARYGVLLEDDDGRPRVKLYHDPATQAFKGEALVVYFKPESVELAIQLLDDTYLRAAKGVSSGPRMKVERAEFHESPSKNDEEKRTLTETDKKNIRRRMHRMQNKLNDWDSGSDEDRASAGPSAQARTVILKRMFTLAELDEDPALLLDLKQDVREECETLGDVTHVVLWDKEPEGIMTVRFRDPAMARACERRMHGRYFAGRQIVAILVDGKPKFRRSARDDEEAQDRHDAFGAWLETA</sequence>
<evidence type="ECO:0000256" key="4">
    <source>
        <dbReference type="ARBA" id="ARBA00022884"/>
    </source>
</evidence>
<dbReference type="GeneID" id="28727873"/>
<keyword evidence="5" id="KW-0508">mRNA splicing</keyword>
<dbReference type="InterPro" id="IPR034393">
    <property type="entry name" value="TatSF1-like"/>
</dbReference>
<dbReference type="SMART" id="SM00360">
    <property type="entry name" value="RRM"/>
    <property type="match status" value="2"/>
</dbReference>
<dbReference type="GO" id="GO:0003723">
    <property type="term" value="F:RNA binding"/>
    <property type="evidence" value="ECO:0007669"/>
    <property type="project" value="UniProtKB-UniRule"/>
</dbReference>
<feature type="domain" description="RRM" evidence="8">
    <location>
        <begin position="119"/>
        <end position="211"/>
    </location>
</feature>
<dbReference type="CDD" id="cd12281">
    <property type="entry name" value="RRM1_TatSF1_like"/>
    <property type="match status" value="1"/>
</dbReference>
<dbReference type="GO" id="GO:0005684">
    <property type="term" value="C:U2-type spliceosomal complex"/>
    <property type="evidence" value="ECO:0007669"/>
    <property type="project" value="TreeGrafter"/>
</dbReference>
<gene>
    <name evidence="9" type="ORF">Malapachy_1494</name>
</gene>
<organism evidence="9 10">
    <name type="scientific">Malassezia pachydermatis</name>
    <dbReference type="NCBI Taxonomy" id="77020"/>
    <lineage>
        <taxon>Eukaryota</taxon>
        <taxon>Fungi</taxon>
        <taxon>Dikarya</taxon>
        <taxon>Basidiomycota</taxon>
        <taxon>Ustilaginomycotina</taxon>
        <taxon>Malasseziomycetes</taxon>
        <taxon>Malasseziales</taxon>
        <taxon>Malasseziaceae</taxon>
        <taxon>Malassezia</taxon>
    </lineage>
</organism>
<dbReference type="RefSeq" id="XP_017990798.1">
    <property type="nucleotide sequence ID" value="XM_018135998.1"/>
</dbReference>
<evidence type="ECO:0000256" key="5">
    <source>
        <dbReference type="ARBA" id="ARBA00023187"/>
    </source>
</evidence>
<dbReference type="GO" id="GO:0000398">
    <property type="term" value="P:mRNA splicing, via spliceosome"/>
    <property type="evidence" value="ECO:0007669"/>
    <property type="project" value="InterPro"/>
</dbReference>
<comment type="similarity">
    <text evidence="1">Belongs to the HTATSF1 family.</text>
</comment>
<dbReference type="EMBL" id="LGAV01000007">
    <property type="protein sequence ID" value="KOS13166.1"/>
    <property type="molecule type" value="Genomic_DNA"/>
</dbReference>
<keyword evidence="3" id="KW-0677">Repeat</keyword>
<dbReference type="Proteomes" id="UP000037751">
    <property type="component" value="Unassembled WGS sequence"/>
</dbReference>
<dbReference type="OrthoDB" id="10258585at2759"/>
<dbReference type="Gene3D" id="3.30.70.330">
    <property type="match status" value="2"/>
</dbReference>
<keyword evidence="4 6" id="KW-0694">RNA-binding</keyword>
<dbReference type="InterPro" id="IPR000504">
    <property type="entry name" value="RRM_dom"/>
</dbReference>
<dbReference type="VEuPathDB" id="FungiDB:Malapachy_1494"/>
<dbReference type="SUPFAM" id="SSF54928">
    <property type="entry name" value="RNA-binding domain, RBD"/>
    <property type="match status" value="2"/>
</dbReference>
<dbReference type="InterPro" id="IPR034392">
    <property type="entry name" value="TatSF1-like_RRM1"/>
</dbReference>
<feature type="compositionally biased region" description="Basic and acidic residues" evidence="7">
    <location>
        <begin position="207"/>
        <end position="231"/>
    </location>
</feature>
<keyword evidence="10" id="KW-1185">Reference proteome</keyword>
<feature type="compositionally biased region" description="Basic residues" evidence="7">
    <location>
        <begin position="232"/>
        <end position="241"/>
    </location>
</feature>
<keyword evidence="2" id="KW-0507">mRNA processing</keyword>
<dbReference type="CDD" id="cd12285">
    <property type="entry name" value="RRM3_RBM39_like"/>
    <property type="match status" value="1"/>
</dbReference>
<dbReference type="FunFam" id="3.30.70.330:FF:000105">
    <property type="entry name" value="HIV Tat-specific factor 1 homolog"/>
    <property type="match status" value="1"/>
</dbReference>
<name>A0A0M8MIJ4_9BASI</name>
<evidence type="ECO:0000256" key="3">
    <source>
        <dbReference type="ARBA" id="ARBA00022737"/>
    </source>
</evidence>
<dbReference type="Pfam" id="PF00076">
    <property type="entry name" value="RRM_1"/>
    <property type="match status" value="1"/>
</dbReference>
<feature type="region of interest" description="Disordered" evidence="7">
    <location>
        <begin position="207"/>
        <end position="261"/>
    </location>
</feature>
<dbReference type="PROSITE" id="PS50102">
    <property type="entry name" value="RRM"/>
    <property type="match status" value="1"/>
</dbReference>
<evidence type="ECO:0000256" key="7">
    <source>
        <dbReference type="SAM" id="MobiDB-lite"/>
    </source>
</evidence>
<feature type="region of interest" description="Disordered" evidence="7">
    <location>
        <begin position="92"/>
        <end position="111"/>
    </location>
</feature>
<accession>A0A0M8MIJ4</accession>
<dbReference type="InterPro" id="IPR035979">
    <property type="entry name" value="RBD_domain_sf"/>
</dbReference>
<evidence type="ECO:0000313" key="9">
    <source>
        <dbReference type="EMBL" id="KOS13166.1"/>
    </source>
</evidence>
<proteinExistence type="inferred from homology"/>
<dbReference type="AlphaFoldDB" id="A0A0M8MIJ4"/>
<evidence type="ECO:0000256" key="2">
    <source>
        <dbReference type="ARBA" id="ARBA00022664"/>
    </source>
</evidence>
<comment type="caution">
    <text evidence="9">The sequence shown here is derived from an EMBL/GenBank/DDBJ whole genome shotgun (WGS) entry which is preliminary data.</text>
</comment>
<reference evidence="9 10" key="1">
    <citation type="submission" date="2015-07" db="EMBL/GenBank/DDBJ databases">
        <title>Draft Genome Sequence of Malassezia furfur CBS1878 and Malassezia pachydermatis CBS1879.</title>
        <authorList>
            <person name="Triana S."/>
            <person name="Ohm R."/>
            <person name="Gonzalez A."/>
            <person name="DeCock H."/>
            <person name="Restrepo S."/>
            <person name="Celis A."/>
        </authorList>
    </citation>
    <scope>NUCLEOTIDE SEQUENCE [LARGE SCALE GENOMIC DNA]</scope>
    <source>
        <strain evidence="9 10">CBS 1879</strain>
    </source>
</reference>
<dbReference type="InterPro" id="IPR012677">
    <property type="entry name" value="Nucleotide-bd_a/b_plait_sf"/>
</dbReference>
<dbReference type="PANTHER" id="PTHR15608:SF0">
    <property type="entry name" value="HIV TAT-SPECIFIC FACTOR 1"/>
    <property type="match status" value="1"/>
</dbReference>
<evidence type="ECO:0000256" key="6">
    <source>
        <dbReference type="PROSITE-ProRule" id="PRU00176"/>
    </source>
</evidence>